<dbReference type="EMBL" id="CP104006">
    <property type="protein sequence ID" value="UWM46531.1"/>
    <property type="molecule type" value="Genomic_DNA"/>
</dbReference>
<proteinExistence type="predicted"/>
<dbReference type="Proteomes" id="UP001057860">
    <property type="component" value="Chromosome"/>
</dbReference>
<dbReference type="InterPro" id="IPR012349">
    <property type="entry name" value="Split_barrel_FMN-bd"/>
</dbReference>
<name>A0ABY5USQ0_9GAMM</name>
<dbReference type="RefSeq" id="WP_050108442.1">
    <property type="nucleotide sequence ID" value="NZ_CABHWS010000093.1"/>
</dbReference>
<dbReference type="Gene3D" id="2.30.110.10">
    <property type="entry name" value="Electron Transport, Fmn-binding Protein, Chain A"/>
    <property type="match status" value="1"/>
</dbReference>
<evidence type="ECO:0000313" key="1">
    <source>
        <dbReference type="EMBL" id="UWM46531.1"/>
    </source>
</evidence>
<protein>
    <submittedName>
        <fullName evidence="1">FMN-binding negative transcriptional regulator</fullName>
    </submittedName>
</protein>
<dbReference type="InterPro" id="IPR007396">
    <property type="entry name" value="TR_PAI2-type"/>
</dbReference>
<keyword evidence="2" id="KW-1185">Reference proteome</keyword>
<dbReference type="GeneID" id="75139699"/>
<evidence type="ECO:0000313" key="2">
    <source>
        <dbReference type="Proteomes" id="UP001057860"/>
    </source>
</evidence>
<dbReference type="PANTHER" id="PTHR35802:SF1">
    <property type="entry name" value="PROTEASE SYNTHASE AND SPORULATION PROTEIN PAI 2"/>
    <property type="match status" value="1"/>
</dbReference>
<dbReference type="Pfam" id="PF04299">
    <property type="entry name" value="FMN_bind_2"/>
    <property type="match status" value="1"/>
</dbReference>
<accession>A0ABY5USQ0</accession>
<organism evidence="1 2">
    <name type="scientific">Yersinia alsatica</name>
    <dbReference type="NCBI Taxonomy" id="2890317"/>
    <lineage>
        <taxon>Bacteria</taxon>
        <taxon>Pseudomonadati</taxon>
        <taxon>Pseudomonadota</taxon>
        <taxon>Gammaproteobacteria</taxon>
        <taxon>Enterobacterales</taxon>
        <taxon>Yersiniaceae</taxon>
        <taxon>Yersinia</taxon>
    </lineage>
</organism>
<dbReference type="PANTHER" id="PTHR35802">
    <property type="entry name" value="PROTEASE SYNTHASE AND SPORULATION PROTEIN PAI 2"/>
    <property type="match status" value="1"/>
</dbReference>
<dbReference type="SUPFAM" id="SSF50475">
    <property type="entry name" value="FMN-binding split barrel"/>
    <property type="match status" value="1"/>
</dbReference>
<gene>
    <name evidence="1" type="ORF">N0H69_06830</name>
</gene>
<reference evidence="1" key="1">
    <citation type="submission" date="2022-08" db="EMBL/GenBank/DDBJ databases">
        <authorList>
            <person name="Bogun A."/>
            <person name="Kislichkina A."/>
            <person name="Solomentsev V."/>
            <person name="Skryabin Y."/>
            <person name="Sizova A."/>
            <person name="Platonov M."/>
            <person name="Dentovskaya S."/>
        </authorList>
    </citation>
    <scope>NUCLEOTIDE SEQUENCE</scope>
    <source>
        <strain evidence="1">SCPM-O-B-7604</strain>
    </source>
</reference>
<dbReference type="PIRSF" id="PIRSF010372">
    <property type="entry name" value="PaiB"/>
    <property type="match status" value="1"/>
</dbReference>
<sequence length="210" mass="23816">MYSPRQFQEHRPEVLHALIKQYPLGILINQQAGILDACHIPFEYRATDQGPGSLHAHVARANPVWQNIEGYEEVLVIFRGENAYISPTWYPSKHQHHKQVPTWNYQVAQVRGKLIIHDNEDDIREQLARLTHQQESGQLTPWQLTDAPESYITAMVKAIVGVEVVITELSGVMKLSQNKDDTDAKGVSENLIKMGNVVIGEAILAKRPQR</sequence>